<keyword evidence="1" id="KW-1133">Transmembrane helix</keyword>
<keyword evidence="3" id="KW-1185">Reference proteome</keyword>
<feature type="transmembrane region" description="Helical" evidence="1">
    <location>
        <begin position="71"/>
        <end position="90"/>
    </location>
</feature>
<comment type="caution">
    <text evidence="2">The sequence shown here is derived from an EMBL/GenBank/DDBJ whole genome shotgun (WGS) entry which is preliminary data.</text>
</comment>
<evidence type="ECO:0000256" key="1">
    <source>
        <dbReference type="SAM" id="Phobius"/>
    </source>
</evidence>
<dbReference type="EMBL" id="MORL01000004">
    <property type="protein sequence ID" value="OIN59355.1"/>
    <property type="molecule type" value="Genomic_DNA"/>
</dbReference>
<keyword evidence="1" id="KW-0812">Transmembrane</keyword>
<accession>A0A1S2VMA6</accession>
<gene>
    <name evidence="2" type="ORF">BLX24_10270</name>
</gene>
<dbReference type="Proteomes" id="UP000181790">
    <property type="component" value="Unassembled WGS sequence"/>
</dbReference>
<protein>
    <submittedName>
        <fullName evidence="2">Uncharacterized protein</fullName>
    </submittedName>
</protein>
<keyword evidence="1" id="KW-0472">Membrane</keyword>
<feature type="transmembrane region" description="Helical" evidence="1">
    <location>
        <begin position="6"/>
        <end position="29"/>
    </location>
</feature>
<proteinExistence type="predicted"/>
<reference evidence="2 3" key="1">
    <citation type="submission" date="2016-10" db="EMBL/GenBank/DDBJ databases">
        <title>Arsenicibacter rosenii gen. nov., sp. nov., an efficient arsenic-methylating bacterium isolated from an arsenic-contaminated paddy soil.</title>
        <authorList>
            <person name="Huang K."/>
        </authorList>
    </citation>
    <scope>NUCLEOTIDE SEQUENCE [LARGE SCALE GENOMIC DNA]</scope>
    <source>
        <strain evidence="2 3">SM-1</strain>
    </source>
</reference>
<evidence type="ECO:0000313" key="3">
    <source>
        <dbReference type="Proteomes" id="UP000181790"/>
    </source>
</evidence>
<organism evidence="2 3">
    <name type="scientific">Arsenicibacter rosenii</name>
    <dbReference type="NCBI Taxonomy" id="1750698"/>
    <lineage>
        <taxon>Bacteria</taxon>
        <taxon>Pseudomonadati</taxon>
        <taxon>Bacteroidota</taxon>
        <taxon>Cytophagia</taxon>
        <taxon>Cytophagales</taxon>
        <taxon>Spirosomataceae</taxon>
        <taxon>Arsenicibacter</taxon>
    </lineage>
</organism>
<dbReference type="RefSeq" id="WP_071503038.1">
    <property type="nucleotide sequence ID" value="NZ_MORL01000004.1"/>
</dbReference>
<sequence length="93" mass="10649">MWLFLYLFVPTVANLITLLILACWGYLLAAALYSRFRQSELTVSVVIMLALPIGLAFLRATPFLSFSQTSLLVWLPCLLFTLSGYFYILIRKH</sequence>
<feature type="transmembrane region" description="Helical" evidence="1">
    <location>
        <begin position="41"/>
        <end position="59"/>
    </location>
</feature>
<name>A0A1S2VMA6_9BACT</name>
<evidence type="ECO:0000313" key="2">
    <source>
        <dbReference type="EMBL" id="OIN59355.1"/>
    </source>
</evidence>
<dbReference type="AlphaFoldDB" id="A0A1S2VMA6"/>